<name>A0A6A6UTW6_9PEZI</name>
<dbReference type="AlphaFoldDB" id="A0A6A6UTW6"/>
<evidence type="ECO:0008006" key="3">
    <source>
        <dbReference type="Google" id="ProtNLM"/>
    </source>
</evidence>
<organism evidence="1 2">
    <name type="scientific">Microthyrium microscopicum</name>
    <dbReference type="NCBI Taxonomy" id="703497"/>
    <lineage>
        <taxon>Eukaryota</taxon>
        <taxon>Fungi</taxon>
        <taxon>Dikarya</taxon>
        <taxon>Ascomycota</taxon>
        <taxon>Pezizomycotina</taxon>
        <taxon>Dothideomycetes</taxon>
        <taxon>Dothideomycetes incertae sedis</taxon>
        <taxon>Microthyriales</taxon>
        <taxon>Microthyriaceae</taxon>
        <taxon>Microthyrium</taxon>
    </lineage>
</organism>
<dbReference type="PANTHER" id="PTHR24148:SF64">
    <property type="entry name" value="HETEROKARYON INCOMPATIBILITY DOMAIN-CONTAINING PROTEIN"/>
    <property type="match status" value="1"/>
</dbReference>
<dbReference type="InterPro" id="IPR052895">
    <property type="entry name" value="HetReg/Transcr_Mod"/>
</dbReference>
<dbReference type="PANTHER" id="PTHR24148">
    <property type="entry name" value="ANKYRIN REPEAT DOMAIN-CONTAINING PROTEIN 39 HOMOLOG-RELATED"/>
    <property type="match status" value="1"/>
</dbReference>
<evidence type="ECO:0000313" key="2">
    <source>
        <dbReference type="Proteomes" id="UP000799302"/>
    </source>
</evidence>
<sequence>MTTTTAAATVSFLTAHFSWISKQVNNQKFVDHYSTQIDITSPIWLDLIDADDDDSVTFGKAEIYFCTTEMAAKHLAQDARNLTEYSNTERELHSSDLASKEAHELLKSISRSLTLDRMDKYFNHHADHEQISSELEAICRAAELHPENVHPRFISWYAKNKHLKIKGQPLSSLSHAIHTTASTKLTDFRSIYHSGSLLTRLWETVTILERRLLVTEHGYIGMAPLRAKKGDMVCILFGCSVPVVLRLTDDDGSFTFIGECYLDGFTAGEALSNIQSKRRAVETFTLH</sequence>
<keyword evidence="2" id="KW-1185">Reference proteome</keyword>
<dbReference type="Proteomes" id="UP000799302">
    <property type="component" value="Unassembled WGS sequence"/>
</dbReference>
<reference evidence="1" key="1">
    <citation type="journal article" date="2020" name="Stud. Mycol.">
        <title>101 Dothideomycetes genomes: a test case for predicting lifestyles and emergence of pathogens.</title>
        <authorList>
            <person name="Haridas S."/>
            <person name="Albert R."/>
            <person name="Binder M."/>
            <person name="Bloem J."/>
            <person name="Labutti K."/>
            <person name="Salamov A."/>
            <person name="Andreopoulos B."/>
            <person name="Baker S."/>
            <person name="Barry K."/>
            <person name="Bills G."/>
            <person name="Bluhm B."/>
            <person name="Cannon C."/>
            <person name="Castanera R."/>
            <person name="Culley D."/>
            <person name="Daum C."/>
            <person name="Ezra D."/>
            <person name="Gonzalez J."/>
            <person name="Henrissat B."/>
            <person name="Kuo A."/>
            <person name="Liang C."/>
            <person name="Lipzen A."/>
            <person name="Lutzoni F."/>
            <person name="Magnuson J."/>
            <person name="Mondo S."/>
            <person name="Nolan M."/>
            <person name="Ohm R."/>
            <person name="Pangilinan J."/>
            <person name="Park H.-J."/>
            <person name="Ramirez L."/>
            <person name="Alfaro M."/>
            <person name="Sun H."/>
            <person name="Tritt A."/>
            <person name="Yoshinaga Y."/>
            <person name="Zwiers L.-H."/>
            <person name="Turgeon B."/>
            <person name="Goodwin S."/>
            <person name="Spatafora J."/>
            <person name="Crous P."/>
            <person name="Grigoriev I."/>
        </authorList>
    </citation>
    <scope>NUCLEOTIDE SEQUENCE</scope>
    <source>
        <strain evidence="1">CBS 115976</strain>
    </source>
</reference>
<dbReference type="Pfam" id="PF26639">
    <property type="entry name" value="Het-6_barrel"/>
    <property type="match status" value="1"/>
</dbReference>
<accession>A0A6A6UTW6</accession>
<proteinExistence type="predicted"/>
<gene>
    <name evidence="1" type="ORF">BT63DRAFT_449489</name>
</gene>
<dbReference type="EMBL" id="MU004230">
    <property type="protein sequence ID" value="KAF2674498.1"/>
    <property type="molecule type" value="Genomic_DNA"/>
</dbReference>
<dbReference type="OrthoDB" id="2504919at2759"/>
<evidence type="ECO:0000313" key="1">
    <source>
        <dbReference type="EMBL" id="KAF2674498.1"/>
    </source>
</evidence>
<protein>
    <recommendedName>
        <fullName evidence="3">Heterokaryon incompatibility domain-containing protein</fullName>
    </recommendedName>
</protein>